<keyword evidence="3" id="KW-1185">Reference proteome</keyword>
<dbReference type="PROSITE" id="PS50003">
    <property type="entry name" value="PH_DOMAIN"/>
    <property type="match status" value="1"/>
</dbReference>
<dbReference type="EMBL" id="JAOAOG010000140">
    <property type="protein sequence ID" value="KAJ6246025.1"/>
    <property type="molecule type" value="Genomic_DNA"/>
</dbReference>
<dbReference type="Gene3D" id="2.30.29.30">
    <property type="entry name" value="Pleckstrin-homology domain (PH domain)/Phosphotyrosine-binding domain (PTB)"/>
    <property type="match status" value="1"/>
</dbReference>
<evidence type="ECO:0000313" key="2">
    <source>
        <dbReference type="EMBL" id="KAJ6246025.1"/>
    </source>
</evidence>
<organism evidence="2 3">
    <name type="scientific">Anaeramoeba flamelloides</name>
    <dbReference type="NCBI Taxonomy" id="1746091"/>
    <lineage>
        <taxon>Eukaryota</taxon>
        <taxon>Metamonada</taxon>
        <taxon>Anaeramoebidae</taxon>
        <taxon>Anaeramoeba</taxon>
    </lineage>
</organism>
<dbReference type="Proteomes" id="UP001150062">
    <property type="component" value="Unassembled WGS sequence"/>
</dbReference>
<reference evidence="2" key="1">
    <citation type="submission" date="2022-08" db="EMBL/GenBank/DDBJ databases">
        <title>Novel sulfate-reducing endosymbionts in the free-living metamonad Anaeramoeba.</title>
        <authorList>
            <person name="Jerlstrom-Hultqvist J."/>
            <person name="Cepicka I."/>
            <person name="Gallot-Lavallee L."/>
            <person name="Salas-Leiva D."/>
            <person name="Curtis B.A."/>
            <person name="Zahonova K."/>
            <person name="Pipaliya S."/>
            <person name="Dacks J."/>
            <person name="Roger A.J."/>
        </authorList>
    </citation>
    <scope>NUCLEOTIDE SEQUENCE</scope>
    <source>
        <strain evidence="2">Schooner1</strain>
    </source>
</reference>
<dbReference type="InterPro" id="IPR001849">
    <property type="entry name" value="PH_domain"/>
</dbReference>
<dbReference type="SMART" id="SM00233">
    <property type="entry name" value="PH"/>
    <property type="match status" value="1"/>
</dbReference>
<sequence length="699" mass="82191">MDRFGQKPQFQGILNKTSSNKIHISKDKLSLVICNWKGWKKRYLIIVGQIIYVFKSEKDYKNAKVPLESLLLANCKLEISEPPKKKTKKTNKFYFKITNQIGTTESLMCDSQSEGGVWYSQISKAITSNSQQTKRMGMNLIPLSELGKSNKDLGKGLFGSNLRFSNRERDLKYIPIEIQLMKNLFSFDQKKIFFCGIFKFGYTKYLPLDQRIFVMSNYDLKIIPLVENPLVNTIVIPFNSISKLEMFTNTDKQYKISIQQEKEKEKKQIVLTTDSIFDVLSFYIIMEILSKRIYSNAFIESKIQKFKLSPRILQTICIKFLDILNTLLVKNIKMFDLNYFMNNKSKIFDQLLNILKNTESIDDIEKLENNLINSVTLFALFFMCNWLLPDPIILPKLSEHFFMKDENIEIKTEKLADLFSNFSNQVYYIFSIVFSSSNYLYKSFKNPIFLEQMARVLSQIYHFFPINENHDSFQIMINQNLQITTLKEMIKNSKKIFPTNREKSSLTKKQQQMKIMSLQPEVKKQDNWKEKKIEEIKKVYEKNNSNNEKNEKKFCVYMQEDESYESDDDEETFFETLFLEKHQYHQPPLPLVQPNLDYSHNISKSSKKRKNKILMSKSDRILTILGNNFQNCDFIESNLLKFQKSESGIEASLLLETILETLSLELSLISKDCANNYSEFNQIKQLIDRNDLETNKNIK</sequence>
<accession>A0ABQ8YNF2</accession>
<dbReference type="InterPro" id="IPR011993">
    <property type="entry name" value="PH-like_dom_sf"/>
</dbReference>
<feature type="domain" description="PH" evidence="1">
    <location>
        <begin position="7"/>
        <end position="127"/>
    </location>
</feature>
<name>A0ABQ8YNF2_9EUKA</name>
<dbReference type="SUPFAM" id="SSF50729">
    <property type="entry name" value="PH domain-like"/>
    <property type="match status" value="1"/>
</dbReference>
<dbReference type="Pfam" id="PF00169">
    <property type="entry name" value="PH"/>
    <property type="match status" value="1"/>
</dbReference>
<dbReference type="CDD" id="cd00821">
    <property type="entry name" value="PH"/>
    <property type="match status" value="1"/>
</dbReference>
<evidence type="ECO:0000259" key="1">
    <source>
        <dbReference type="PROSITE" id="PS50003"/>
    </source>
</evidence>
<gene>
    <name evidence="2" type="ORF">M0813_19785</name>
</gene>
<protein>
    <submittedName>
        <fullName evidence="2">Sesquipedalian</fullName>
    </submittedName>
</protein>
<proteinExistence type="predicted"/>
<evidence type="ECO:0000313" key="3">
    <source>
        <dbReference type="Proteomes" id="UP001150062"/>
    </source>
</evidence>
<comment type="caution">
    <text evidence="2">The sequence shown here is derived from an EMBL/GenBank/DDBJ whole genome shotgun (WGS) entry which is preliminary data.</text>
</comment>